<proteinExistence type="predicted"/>
<dbReference type="InterPro" id="IPR036236">
    <property type="entry name" value="Znf_C2H2_sf"/>
</dbReference>
<dbReference type="GO" id="GO:0008270">
    <property type="term" value="F:zinc ion binding"/>
    <property type="evidence" value="ECO:0007669"/>
    <property type="project" value="UniProtKB-KW"/>
</dbReference>
<evidence type="ECO:0000256" key="2">
    <source>
        <dbReference type="SAM" id="MobiDB-lite"/>
    </source>
</evidence>
<keyword evidence="1" id="KW-0863">Zinc-finger</keyword>
<evidence type="ECO:0000256" key="1">
    <source>
        <dbReference type="PROSITE-ProRule" id="PRU00042"/>
    </source>
</evidence>
<comment type="caution">
    <text evidence="4">The sequence shown here is derived from an EMBL/GenBank/DDBJ whole genome shotgun (WGS) entry which is preliminary data.</text>
</comment>
<dbReference type="Gene3D" id="3.30.160.60">
    <property type="entry name" value="Classic Zinc Finger"/>
    <property type="match status" value="1"/>
</dbReference>
<protein>
    <recommendedName>
        <fullName evidence="3">C2H2-type domain-containing protein</fullName>
    </recommendedName>
</protein>
<evidence type="ECO:0000259" key="3">
    <source>
        <dbReference type="PROSITE" id="PS50157"/>
    </source>
</evidence>
<evidence type="ECO:0000313" key="4">
    <source>
        <dbReference type="EMBL" id="KAF3286923.1"/>
    </source>
</evidence>
<feature type="compositionally biased region" description="Low complexity" evidence="2">
    <location>
        <begin position="253"/>
        <end position="267"/>
    </location>
</feature>
<evidence type="ECO:0000313" key="5">
    <source>
        <dbReference type="Proteomes" id="UP000474640"/>
    </source>
</evidence>
<keyword evidence="1" id="KW-0862">Zinc</keyword>
<organism evidence="4 5">
    <name type="scientific">Orbilia oligospora</name>
    <name type="common">Nematode-trapping fungus</name>
    <name type="synonym">Arthrobotrys oligospora</name>
    <dbReference type="NCBI Taxonomy" id="2813651"/>
    <lineage>
        <taxon>Eukaryota</taxon>
        <taxon>Fungi</taxon>
        <taxon>Dikarya</taxon>
        <taxon>Ascomycota</taxon>
        <taxon>Pezizomycotina</taxon>
        <taxon>Orbiliomycetes</taxon>
        <taxon>Orbiliales</taxon>
        <taxon>Orbiliaceae</taxon>
        <taxon>Orbilia</taxon>
    </lineage>
</organism>
<dbReference type="AlphaFoldDB" id="A0A7C8VWG2"/>
<dbReference type="SMART" id="SM00355">
    <property type="entry name" value="ZnF_C2H2"/>
    <property type="match status" value="2"/>
</dbReference>
<dbReference type="EMBL" id="JAABOJ010000005">
    <property type="protein sequence ID" value="KAF3286923.1"/>
    <property type="molecule type" value="Genomic_DNA"/>
</dbReference>
<dbReference type="OrthoDB" id="6077919at2759"/>
<feature type="compositionally biased region" description="Basic and acidic residues" evidence="2">
    <location>
        <begin position="211"/>
        <end position="220"/>
    </location>
</feature>
<sequence>MRNVLKMHISSKIAFEFINLLRIRTVRLVNEAATTGFSAGCAVSALLKIYPISFYQLSFERPPLFQTHYLLDFLCLNQDNETAPSEYVNPQAVLLNNTPETSEWEWKCSRSRDSYNSTIQNDEKSHNEGSSGPEDQNTKIKLEDTEPVFKLEDSKTWFAPAGVPSLKLLWRSPLDSPRQRTIKAESQSPELLDRDDRPCSLDSSAQTPEVSAERWIKSDPDLEVDSPIISDRQEIKEDIEEGSQNRLAIPEPSSSRSSSRYISTSGSPTPPAPKAPGRRPHHRRKSWPCQVYQCKGIFTNKRLYERHLSRDHRYKSTECAICGKTLGRKDYMTDHIRSKRHKKALDEQKKLRKEA</sequence>
<name>A0A7C8VWG2_ORBOL</name>
<reference evidence="4 5" key="1">
    <citation type="submission" date="2020-01" db="EMBL/GenBank/DDBJ databases">
        <authorList>
            <person name="Palmer J.M."/>
        </authorList>
    </citation>
    <scope>NUCLEOTIDE SEQUENCE [LARGE SCALE GENOMIC DNA]</scope>
    <source>
        <strain evidence="4 5">TWF970</strain>
    </source>
</reference>
<dbReference type="PROSITE" id="PS00028">
    <property type="entry name" value="ZINC_FINGER_C2H2_1"/>
    <property type="match status" value="1"/>
</dbReference>
<keyword evidence="1" id="KW-0479">Metal-binding</keyword>
<dbReference type="SUPFAM" id="SSF57667">
    <property type="entry name" value="beta-beta-alpha zinc fingers"/>
    <property type="match status" value="1"/>
</dbReference>
<feature type="domain" description="C2H2-type" evidence="3">
    <location>
        <begin position="317"/>
        <end position="341"/>
    </location>
</feature>
<feature type="compositionally biased region" description="Basic residues" evidence="2">
    <location>
        <begin position="276"/>
        <end position="286"/>
    </location>
</feature>
<gene>
    <name evidence="4" type="ORF">TWF970_008754</name>
</gene>
<dbReference type="Proteomes" id="UP000474640">
    <property type="component" value="Unassembled WGS sequence"/>
</dbReference>
<accession>A0A7C8VWG2</accession>
<feature type="region of interest" description="Disordered" evidence="2">
    <location>
        <begin position="115"/>
        <end position="142"/>
    </location>
</feature>
<feature type="region of interest" description="Disordered" evidence="2">
    <location>
        <begin position="176"/>
        <end position="286"/>
    </location>
</feature>
<dbReference type="PROSITE" id="PS50157">
    <property type="entry name" value="ZINC_FINGER_C2H2_2"/>
    <property type="match status" value="1"/>
</dbReference>
<dbReference type="InterPro" id="IPR013087">
    <property type="entry name" value="Znf_C2H2_type"/>
</dbReference>
<dbReference type="Pfam" id="PF12874">
    <property type="entry name" value="zf-met"/>
    <property type="match status" value="1"/>
</dbReference>